<dbReference type="Pfam" id="PF13560">
    <property type="entry name" value="HTH_31"/>
    <property type="match status" value="1"/>
</dbReference>
<dbReference type="GO" id="GO:0003677">
    <property type="term" value="F:DNA binding"/>
    <property type="evidence" value="ECO:0007669"/>
    <property type="project" value="InterPro"/>
</dbReference>
<dbReference type="InterPro" id="IPR043917">
    <property type="entry name" value="DUF5753"/>
</dbReference>
<dbReference type="InterPro" id="IPR010982">
    <property type="entry name" value="Lambda_DNA-bd_dom_sf"/>
</dbReference>
<organism evidence="2 3">
    <name type="scientific">Solihabitans fulvus</name>
    <dbReference type="NCBI Taxonomy" id="1892852"/>
    <lineage>
        <taxon>Bacteria</taxon>
        <taxon>Bacillati</taxon>
        <taxon>Actinomycetota</taxon>
        <taxon>Actinomycetes</taxon>
        <taxon>Pseudonocardiales</taxon>
        <taxon>Pseudonocardiaceae</taxon>
        <taxon>Solihabitans</taxon>
    </lineage>
</organism>
<reference evidence="2 3" key="1">
    <citation type="submission" date="2019-09" db="EMBL/GenBank/DDBJ databases">
        <title>Goodfellowia gen. nov., a new genus of the Pseudonocardineae related to Actinoalloteichus, containing Goodfellowia coeruleoviolacea gen. nov., comb. nov. gen. nov., comb. nov.</title>
        <authorList>
            <person name="Labeda D."/>
        </authorList>
    </citation>
    <scope>NUCLEOTIDE SEQUENCE [LARGE SCALE GENOMIC DNA]</scope>
    <source>
        <strain evidence="2 3">AN110305</strain>
    </source>
</reference>
<accession>A0A5B2XTH0</accession>
<dbReference type="AlphaFoldDB" id="A0A5B2XTH0"/>
<dbReference type="RefSeq" id="WP_149847295.1">
    <property type="nucleotide sequence ID" value="NZ_VUOB01000001.1"/>
</dbReference>
<protein>
    <submittedName>
        <fullName evidence="2">Helix-turn-helix domain-containing protein</fullName>
    </submittedName>
</protein>
<gene>
    <name evidence="2" type="ORF">F0L68_00155</name>
</gene>
<keyword evidence="3" id="KW-1185">Reference proteome</keyword>
<dbReference type="Gene3D" id="1.10.260.40">
    <property type="entry name" value="lambda repressor-like DNA-binding domains"/>
    <property type="match status" value="1"/>
</dbReference>
<dbReference type="Pfam" id="PF19054">
    <property type="entry name" value="DUF5753"/>
    <property type="match status" value="1"/>
</dbReference>
<dbReference type="SMART" id="SM00530">
    <property type="entry name" value="HTH_XRE"/>
    <property type="match status" value="1"/>
</dbReference>
<proteinExistence type="predicted"/>
<dbReference type="EMBL" id="VUOB01000001">
    <property type="protein sequence ID" value="KAA2266987.1"/>
    <property type="molecule type" value="Genomic_DNA"/>
</dbReference>
<dbReference type="CDD" id="cd00093">
    <property type="entry name" value="HTH_XRE"/>
    <property type="match status" value="1"/>
</dbReference>
<dbReference type="InterPro" id="IPR001387">
    <property type="entry name" value="Cro/C1-type_HTH"/>
</dbReference>
<comment type="caution">
    <text evidence="2">The sequence shown here is derived from an EMBL/GenBank/DDBJ whole genome shotgun (WGS) entry which is preliminary data.</text>
</comment>
<reference evidence="2 3" key="2">
    <citation type="submission" date="2019-09" db="EMBL/GenBank/DDBJ databases">
        <authorList>
            <person name="Jin C."/>
        </authorList>
    </citation>
    <scope>NUCLEOTIDE SEQUENCE [LARGE SCALE GENOMIC DNA]</scope>
    <source>
        <strain evidence="2 3">AN110305</strain>
    </source>
</reference>
<dbReference type="Proteomes" id="UP000323454">
    <property type="component" value="Unassembled WGS sequence"/>
</dbReference>
<dbReference type="OrthoDB" id="4285266at2"/>
<feature type="domain" description="HTH cro/C1-type" evidence="1">
    <location>
        <begin position="19"/>
        <end position="72"/>
    </location>
</feature>
<evidence type="ECO:0000313" key="3">
    <source>
        <dbReference type="Proteomes" id="UP000323454"/>
    </source>
</evidence>
<name>A0A5B2XTH0_9PSEU</name>
<dbReference type="SUPFAM" id="SSF47413">
    <property type="entry name" value="lambda repressor-like DNA-binding domains"/>
    <property type="match status" value="1"/>
</dbReference>
<evidence type="ECO:0000313" key="2">
    <source>
        <dbReference type="EMBL" id="KAA2266987.1"/>
    </source>
</evidence>
<evidence type="ECO:0000259" key="1">
    <source>
        <dbReference type="PROSITE" id="PS50943"/>
    </source>
</evidence>
<dbReference type="PROSITE" id="PS50943">
    <property type="entry name" value="HTH_CROC1"/>
    <property type="match status" value="1"/>
</dbReference>
<sequence>MAATQSGPTKRKRRLGQLLRSLREEREISVDAVMERLHCSDATVSRFETGKVLIKHSDLEILLAFYTVDDEIRTRALDMWEDAAQRGKQPEFLNALPRKFRSYVKLEAEASRGLFLQPLLVPGLLQTEPYSHAVHTADQFVAPEGVDKSVAARVSRQRLLTGRDPLHLHAVIDEAVIRRVIGGPDIMREQLQRLLELGEWPNVTIQVLPFGAGAIGTMSGPVTILEFPDPEDPPNVYLEHPAGGEWVEDPDAVSGFMSVFDGAVAAALSASESAALISAAIADLA</sequence>